<dbReference type="OrthoDB" id="10054061at2759"/>
<accession>A0A8S4A211</accession>
<keyword evidence="5" id="KW-1185">Reference proteome</keyword>
<dbReference type="Pfam" id="PF11027">
    <property type="entry name" value="DUF2615"/>
    <property type="match status" value="1"/>
</dbReference>
<comment type="caution">
    <text evidence="4">The sequence shown here is derived from an EMBL/GenBank/DDBJ whole genome shotgun (WGS) entry which is preliminary data.</text>
</comment>
<feature type="transmembrane region" description="Helical" evidence="3">
    <location>
        <begin position="53"/>
        <end position="71"/>
    </location>
</feature>
<evidence type="ECO:0000256" key="1">
    <source>
        <dbReference type="ARBA" id="ARBA00017902"/>
    </source>
</evidence>
<proteinExistence type="predicted"/>
<gene>
    <name evidence="4" type="ORF">CUNI_LOCUS21337</name>
</gene>
<dbReference type="AlphaFoldDB" id="A0A8S4A211"/>
<dbReference type="PANTHER" id="PTHR31019">
    <property type="entry name" value="SMALL INTEGRAL MEMBRANE PROTEIN 14"/>
    <property type="match status" value="1"/>
</dbReference>
<sequence length="102" mass="11108">MSNFDPCECIDIYNHENAMRRLINMLRDSQNACTDGGCEITPNDPASPNCTEGYMILMLGWVVVATLLYLMRPKTLRLRGDEKPAPSSGEGPGSPPAGPSVH</sequence>
<evidence type="ECO:0000256" key="2">
    <source>
        <dbReference type="SAM" id="MobiDB-lite"/>
    </source>
</evidence>
<feature type="region of interest" description="Disordered" evidence="2">
    <location>
        <begin position="79"/>
        <end position="102"/>
    </location>
</feature>
<evidence type="ECO:0000313" key="5">
    <source>
        <dbReference type="Proteomes" id="UP000678393"/>
    </source>
</evidence>
<name>A0A8S4A211_9EUPU</name>
<keyword evidence="3" id="KW-1133">Transmembrane helix</keyword>
<organism evidence="4 5">
    <name type="scientific">Candidula unifasciata</name>
    <dbReference type="NCBI Taxonomy" id="100452"/>
    <lineage>
        <taxon>Eukaryota</taxon>
        <taxon>Metazoa</taxon>
        <taxon>Spiralia</taxon>
        <taxon>Lophotrochozoa</taxon>
        <taxon>Mollusca</taxon>
        <taxon>Gastropoda</taxon>
        <taxon>Heterobranchia</taxon>
        <taxon>Euthyneura</taxon>
        <taxon>Panpulmonata</taxon>
        <taxon>Eupulmonata</taxon>
        <taxon>Stylommatophora</taxon>
        <taxon>Helicina</taxon>
        <taxon>Helicoidea</taxon>
        <taxon>Geomitridae</taxon>
        <taxon>Candidula</taxon>
    </lineage>
</organism>
<feature type="compositionally biased region" description="Pro residues" evidence="2">
    <location>
        <begin position="93"/>
        <end position="102"/>
    </location>
</feature>
<dbReference type="Proteomes" id="UP000678393">
    <property type="component" value="Unassembled WGS sequence"/>
</dbReference>
<protein>
    <recommendedName>
        <fullName evidence="1">Small integral membrane protein 14</fullName>
    </recommendedName>
</protein>
<dbReference type="InterPro" id="IPR020309">
    <property type="entry name" value="Smim-14"/>
</dbReference>
<evidence type="ECO:0000313" key="4">
    <source>
        <dbReference type="EMBL" id="CAG5135779.1"/>
    </source>
</evidence>
<dbReference type="PANTHER" id="PTHR31019:SF1">
    <property type="entry name" value="SMALL INTEGRAL MEMBRANE PROTEIN 14"/>
    <property type="match status" value="1"/>
</dbReference>
<evidence type="ECO:0000256" key="3">
    <source>
        <dbReference type="SAM" id="Phobius"/>
    </source>
</evidence>
<dbReference type="EMBL" id="CAJHNH020008455">
    <property type="protein sequence ID" value="CAG5135779.1"/>
    <property type="molecule type" value="Genomic_DNA"/>
</dbReference>
<reference evidence="4" key="1">
    <citation type="submission" date="2021-04" db="EMBL/GenBank/DDBJ databases">
        <authorList>
            <consortium name="Molecular Ecology Group"/>
        </authorList>
    </citation>
    <scope>NUCLEOTIDE SEQUENCE</scope>
</reference>
<keyword evidence="3" id="KW-0812">Transmembrane</keyword>
<keyword evidence="3" id="KW-0472">Membrane</keyword>
<dbReference type="GO" id="GO:0005783">
    <property type="term" value="C:endoplasmic reticulum"/>
    <property type="evidence" value="ECO:0007669"/>
    <property type="project" value="TreeGrafter"/>
</dbReference>